<feature type="domain" description="YcxB-like C-terminal" evidence="2">
    <location>
        <begin position="63"/>
        <end position="122"/>
    </location>
</feature>
<protein>
    <recommendedName>
        <fullName evidence="2">YcxB-like C-terminal domain-containing protein</fullName>
    </recommendedName>
</protein>
<feature type="transmembrane region" description="Helical" evidence="1">
    <location>
        <begin position="6"/>
        <end position="30"/>
    </location>
</feature>
<evidence type="ECO:0000313" key="3">
    <source>
        <dbReference type="EMBL" id="KFC22677.1"/>
    </source>
</evidence>
<dbReference type="Proteomes" id="UP000028623">
    <property type="component" value="Unassembled WGS sequence"/>
</dbReference>
<dbReference type="Pfam" id="PF14317">
    <property type="entry name" value="YcxB"/>
    <property type="match status" value="1"/>
</dbReference>
<proteinExistence type="predicted"/>
<organism evidence="3 4">
    <name type="scientific">Epilithonimonas lactis</name>
    <dbReference type="NCBI Taxonomy" id="421072"/>
    <lineage>
        <taxon>Bacteria</taxon>
        <taxon>Pseudomonadati</taxon>
        <taxon>Bacteroidota</taxon>
        <taxon>Flavobacteriia</taxon>
        <taxon>Flavobacteriales</taxon>
        <taxon>Weeksellaceae</taxon>
        <taxon>Chryseobacterium group</taxon>
        <taxon>Epilithonimonas</taxon>
    </lineage>
</organism>
<keyword evidence="1" id="KW-0472">Membrane</keyword>
<evidence type="ECO:0000313" key="4">
    <source>
        <dbReference type="Proteomes" id="UP000028623"/>
    </source>
</evidence>
<dbReference type="InterPro" id="IPR025588">
    <property type="entry name" value="YcxB-like_C"/>
</dbReference>
<dbReference type="AlphaFoldDB" id="A0A085BJN2"/>
<sequence>MLLLTLLFLFSNKLIAGVTFIVGSIAFLLFPQYLKIYYKKFFTKLSRSDEQKKLIGLEYKMTFQDHYLETKNNFVESKCLYTNFEYIAETQENIFIKLKTETFLTFPKDQIDNELKNYLKDLCSRYQIEYIEENWVWK</sequence>
<dbReference type="STRING" id="421072.SAMN04488097_3193"/>
<keyword evidence="4" id="KW-1185">Reference proteome</keyword>
<name>A0A085BJN2_9FLAO</name>
<dbReference type="EMBL" id="JPLY01000002">
    <property type="protein sequence ID" value="KFC22677.1"/>
    <property type="molecule type" value="Genomic_DNA"/>
</dbReference>
<reference evidence="3 4" key="1">
    <citation type="submission" date="2014-07" db="EMBL/GenBank/DDBJ databases">
        <title>Epilithonimonas lactis LMG 22401 Genome.</title>
        <authorList>
            <person name="Pipes S.E."/>
            <person name="Stropko S.J."/>
        </authorList>
    </citation>
    <scope>NUCLEOTIDE SEQUENCE [LARGE SCALE GENOMIC DNA]</scope>
    <source>
        <strain evidence="3 4">LMG 24401</strain>
    </source>
</reference>
<accession>A0A085BJN2</accession>
<comment type="caution">
    <text evidence="3">The sequence shown here is derived from an EMBL/GenBank/DDBJ whole genome shotgun (WGS) entry which is preliminary data.</text>
</comment>
<gene>
    <name evidence="3" type="ORF">IO89_06390</name>
</gene>
<evidence type="ECO:0000259" key="2">
    <source>
        <dbReference type="Pfam" id="PF14317"/>
    </source>
</evidence>
<keyword evidence="1" id="KW-0812">Transmembrane</keyword>
<keyword evidence="1" id="KW-1133">Transmembrane helix</keyword>
<evidence type="ECO:0000256" key="1">
    <source>
        <dbReference type="SAM" id="Phobius"/>
    </source>
</evidence>